<feature type="compositionally biased region" description="Low complexity" evidence="1">
    <location>
        <begin position="1"/>
        <end position="18"/>
    </location>
</feature>
<organism evidence="2 3">
    <name type="scientific">Tripterygium wilfordii</name>
    <name type="common">Thunder God vine</name>
    <dbReference type="NCBI Taxonomy" id="458696"/>
    <lineage>
        <taxon>Eukaryota</taxon>
        <taxon>Viridiplantae</taxon>
        <taxon>Streptophyta</taxon>
        <taxon>Embryophyta</taxon>
        <taxon>Tracheophyta</taxon>
        <taxon>Spermatophyta</taxon>
        <taxon>Magnoliopsida</taxon>
        <taxon>eudicotyledons</taxon>
        <taxon>Gunneridae</taxon>
        <taxon>Pentapetalae</taxon>
        <taxon>rosids</taxon>
        <taxon>fabids</taxon>
        <taxon>Celastrales</taxon>
        <taxon>Celastraceae</taxon>
        <taxon>Tripterygium</taxon>
    </lineage>
</organism>
<comment type="caution">
    <text evidence="2">The sequence shown here is derived from an EMBL/GenBank/DDBJ whole genome shotgun (WGS) entry which is preliminary data.</text>
</comment>
<evidence type="ECO:0000313" key="3">
    <source>
        <dbReference type="Proteomes" id="UP000593562"/>
    </source>
</evidence>
<gene>
    <name evidence="2" type="ORF">HS088_TW22G00466</name>
</gene>
<dbReference type="PANTHER" id="PTHR34277:SF2">
    <property type="entry name" value="CLAVATA3_ESR (CLE)-RELATED PROTEIN 26"/>
    <property type="match status" value="1"/>
</dbReference>
<dbReference type="InterPro" id="IPR039316">
    <property type="entry name" value="CLE25/26"/>
</dbReference>
<dbReference type="Proteomes" id="UP000593562">
    <property type="component" value="Unassembled WGS sequence"/>
</dbReference>
<dbReference type="AlphaFoldDB" id="A0A7J7BY45"/>
<sequence length="79" mass="8904">MQSNSGRGSTSGSSSSRRALLMGRTSPRQHKEVVMGNKEKQKKELVYNPELNLNYMMSKRRVPNGPDPIHNRNRPPGRA</sequence>
<feature type="compositionally biased region" description="Basic and acidic residues" evidence="1">
    <location>
        <begin position="29"/>
        <end position="41"/>
    </location>
</feature>
<evidence type="ECO:0000256" key="1">
    <source>
        <dbReference type="SAM" id="MobiDB-lite"/>
    </source>
</evidence>
<dbReference type="PANTHER" id="PTHR34277">
    <property type="entry name" value="CLAVATA3/ESR (CLE)-RELATED PROTEIN 26"/>
    <property type="match status" value="1"/>
</dbReference>
<proteinExistence type="predicted"/>
<dbReference type="EMBL" id="JAAARO010000022">
    <property type="protein sequence ID" value="KAF5726784.1"/>
    <property type="molecule type" value="Genomic_DNA"/>
</dbReference>
<dbReference type="InParanoid" id="A0A7J7BY45"/>
<feature type="region of interest" description="Disordered" evidence="1">
    <location>
        <begin position="58"/>
        <end position="79"/>
    </location>
</feature>
<reference evidence="2 3" key="1">
    <citation type="journal article" date="2020" name="Nat. Commun.">
        <title>Genome of Tripterygium wilfordii and identification of cytochrome P450 involved in triptolide biosynthesis.</title>
        <authorList>
            <person name="Tu L."/>
            <person name="Su P."/>
            <person name="Zhang Z."/>
            <person name="Gao L."/>
            <person name="Wang J."/>
            <person name="Hu T."/>
            <person name="Zhou J."/>
            <person name="Zhang Y."/>
            <person name="Zhao Y."/>
            <person name="Liu Y."/>
            <person name="Song Y."/>
            <person name="Tong Y."/>
            <person name="Lu Y."/>
            <person name="Yang J."/>
            <person name="Xu C."/>
            <person name="Jia M."/>
            <person name="Peters R.J."/>
            <person name="Huang L."/>
            <person name="Gao W."/>
        </authorList>
    </citation>
    <scope>NUCLEOTIDE SEQUENCE [LARGE SCALE GENOMIC DNA]</scope>
    <source>
        <strain evidence="3">cv. XIE 37</strain>
        <tissue evidence="2">Leaf</tissue>
    </source>
</reference>
<evidence type="ECO:0000313" key="2">
    <source>
        <dbReference type="EMBL" id="KAF5726784.1"/>
    </source>
</evidence>
<feature type="region of interest" description="Disordered" evidence="1">
    <location>
        <begin position="1"/>
        <end position="41"/>
    </location>
</feature>
<keyword evidence="3" id="KW-1185">Reference proteome</keyword>
<name>A0A7J7BY45_TRIWF</name>
<accession>A0A7J7BY45</accession>
<protein>
    <submittedName>
        <fullName evidence="2">Uncharacterized protein</fullName>
    </submittedName>
</protein>